<dbReference type="RefSeq" id="WP_146395458.1">
    <property type="nucleotide sequence ID" value="NZ_SJPQ01000001.1"/>
</dbReference>
<evidence type="ECO:0000313" key="5">
    <source>
        <dbReference type="Proteomes" id="UP000315440"/>
    </source>
</evidence>
<feature type="compositionally biased region" description="Low complexity" evidence="1">
    <location>
        <begin position="239"/>
        <end position="260"/>
    </location>
</feature>
<dbReference type="Proteomes" id="UP000315440">
    <property type="component" value="Unassembled WGS sequence"/>
</dbReference>
<organism evidence="4 5">
    <name type="scientific">Pseudobythopirellula maris</name>
    <dbReference type="NCBI Taxonomy" id="2527991"/>
    <lineage>
        <taxon>Bacteria</taxon>
        <taxon>Pseudomonadati</taxon>
        <taxon>Planctomycetota</taxon>
        <taxon>Planctomycetia</taxon>
        <taxon>Pirellulales</taxon>
        <taxon>Lacipirellulaceae</taxon>
        <taxon>Pseudobythopirellula</taxon>
    </lineage>
</organism>
<keyword evidence="2" id="KW-0732">Signal</keyword>
<name>A0A5C5ZRG1_9BACT</name>
<reference evidence="4 5" key="1">
    <citation type="submission" date="2019-02" db="EMBL/GenBank/DDBJ databases">
        <title>Deep-cultivation of Planctomycetes and their phenomic and genomic characterization uncovers novel biology.</title>
        <authorList>
            <person name="Wiegand S."/>
            <person name="Jogler M."/>
            <person name="Boedeker C."/>
            <person name="Pinto D."/>
            <person name="Vollmers J."/>
            <person name="Rivas-Marin E."/>
            <person name="Kohn T."/>
            <person name="Peeters S.H."/>
            <person name="Heuer A."/>
            <person name="Rast P."/>
            <person name="Oberbeckmann S."/>
            <person name="Bunk B."/>
            <person name="Jeske O."/>
            <person name="Meyerdierks A."/>
            <person name="Storesund J.E."/>
            <person name="Kallscheuer N."/>
            <person name="Luecker S."/>
            <person name="Lage O.M."/>
            <person name="Pohl T."/>
            <person name="Merkel B.J."/>
            <person name="Hornburger P."/>
            <person name="Mueller R.-W."/>
            <person name="Bruemmer F."/>
            <person name="Labrenz M."/>
            <person name="Spormann A.M."/>
            <person name="Op Den Camp H."/>
            <person name="Overmann J."/>
            <person name="Amann R."/>
            <person name="Jetten M.S.M."/>
            <person name="Mascher T."/>
            <person name="Medema M.H."/>
            <person name="Devos D.P."/>
            <person name="Kaster A.-K."/>
            <person name="Ovreas L."/>
            <person name="Rohde M."/>
            <person name="Galperin M.Y."/>
            <person name="Jogler C."/>
        </authorList>
    </citation>
    <scope>NUCLEOTIDE SEQUENCE [LARGE SCALE GENOMIC DNA]</scope>
    <source>
        <strain evidence="4 5">Mal64</strain>
    </source>
</reference>
<feature type="region of interest" description="Disordered" evidence="1">
    <location>
        <begin position="225"/>
        <end position="309"/>
    </location>
</feature>
<dbReference type="Pfam" id="PF20397">
    <property type="entry name" value="DUF6690"/>
    <property type="match status" value="1"/>
</dbReference>
<proteinExistence type="predicted"/>
<evidence type="ECO:0000256" key="2">
    <source>
        <dbReference type="SAM" id="SignalP"/>
    </source>
</evidence>
<keyword evidence="5" id="KW-1185">Reference proteome</keyword>
<feature type="signal peptide" evidence="2">
    <location>
        <begin position="1"/>
        <end position="17"/>
    </location>
</feature>
<accession>A0A5C5ZRG1</accession>
<evidence type="ECO:0000259" key="3">
    <source>
        <dbReference type="Pfam" id="PF20397"/>
    </source>
</evidence>
<feature type="domain" description="DUF6690" evidence="3">
    <location>
        <begin position="3"/>
        <end position="239"/>
    </location>
</feature>
<dbReference type="EMBL" id="SJPQ01000001">
    <property type="protein sequence ID" value="TWT89638.1"/>
    <property type="molecule type" value="Genomic_DNA"/>
</dbReference>
<dbReference type="OrthoDB" id="258357at2"/>
<dbReference type="AlphaFoldDB" id="A0A5C5ZRG1"/>
<gene>
    <name evidence="4" type="ORF">Mal64_00150</name>
</gene>
<protein>
    <recommendedName>
        <fullName evidence="3">DUF6690 domain-containing protein</fullName>
    </recommendedName>
</protein>
<evidence type="ECO:0000313" key="4">
    <source>
        <dbReference type="EMBL" id="TWT89638.1"/>
    </source>
</evidence>
<sequence length="309" mass="33343" precursor="true">MLLRPTAMIGVLGAAVAAPYVITQSPETVEHFWPAAGAPAEVAPAPTHDAPTLDPATLAAPSIDMTAGPGEHIYRSAAPIEGSPHYRLVDVLRLDITREWVYQHWARKSTGLAELDLFGVRVPLVTGAGMTDLAGSLSYYFDNQGLLQKIRFHGRTADTTQLVGLFTQHYGLVRQASQLPGEQLYQRMSKKRVESELRSRPESVLWSTTPHESFVVDFELNRPGGGRFVEPPKPQLMIPQAAGAPAPQAADPAATPEAEPVFPSRTFVQDAPPKPPEPAAARAASEAPAAAPATQAPVHVARPWDRWPN</sequence>
<evidence type="ECO:0000256" key="1">
    <source>
        <dbReference type="SAM" id="MobiDB-lite"/>
    </source>
</evidence>
<feature type="chain" id="PRO_5022995425" description="DUF6690 domain-containing protein" evidence="2">
    <location>
        <begin position="18"/>
        <end position="309"/>
    </location>
</feature>
<feature type="compositionally biased region" description="Low complexity" evidence="1">
    <location>
        <begin position="279"/>
        <end position="297"/>
    </location>
</feature>
<dbReference type="InterPro" id="IPR046512">
    <property type="entry name" value="DUF6690"/>
</dbReference>
<comment type="caution">
    <text evidence="4">The sequence shown here is derived from an EMBL/GenBank/DDBJ whole genome shotgun (WGS) entry which is preliminary data.</text>
</comment>